<reference evidence="1 3" key="1">
    <citation type="submission" date="2016-09" db="EMBL/GenBank/DDBJ databases">
        <title>genome sequences of unsequenced Mycobacteria.</title>
        <authorList>
            <person name="Greninger A.L."/>
            <person name="Jerome K.R."/>
            <person name="Mcnair B."/>
            <person name="Wallis C."/>
            <person name="Fang F."/>
        </authorList>
    </citation>
    <scope>NUCLEOTIDE SEQUENCE [LARGE SCALE GENOMIC DNA]</scope>
    <source>
        <strain evidence="1 3">BM1</strain>
    </source>
</reference>
<dbReference type="Proteomes" id="UP000220340">
    <property type="component" value="Unassembled WGS sequence"/>
</dbReference>
<dbReference type="AlphaFoldDB" id="A0A1Q4HLA2"/>
<dbReference type="Proteomes" id="UP000191039">
    <property type="component" value="Unassembled WGS sequence"/>
</dbReference>
<evidence type="ECO:0000313" key="2">
    <source>
        <dbReference type="EMBL" id="PEG56268.1"/>
    </source>
</evidence>
<dbReference type="EMBL" id="MIJD01000019">
    <property type="protein sequence ID" value="OPE55763.1"/>
    <property type="molecule type" value="Genomic_DNA"/>
</dbReference>
<name>A0A1Q4HLA2_9MYCO</name>
<organism evidence="2 4">
    <name type="scientific">Mycolicibacterium diernhoferi</name>
    <dbReference type="NCBI Taxonomy" id="1801"/>
    <lineage>
        <taxon>Bacteria</taxon>
        <taxon>Bacillati</taxon>
        <taxon>Actinomycetota</taxon>
        <taxon>Actinomycetes</taxon>
        <taxon>Mycobacteriales</taxon>
        <taxon>Mycobacteriaceae</taxon>
        <taxon>Mycolicibacterium</taxon>
    </lineage>
</organism>
<proteinExistence type="predicted"/>
<evidence type="ECO:0000313" key="1">
    <source>
        <dbReference type="EMBL" id="OPE55763.1"/>
    </source>
</evidence>
<gene>
    <name evidence="1" type="ORF">BV510_03465</name>
    <name evidence="2" type="ORF">CRI78_02570</name>
</gene>
<protein>
    <submittedName>
        <fullName evidence="2">Uncharacterized protein</fullName>
    </submittedName>
</protein>
<evidence type="ECO:0000313" key="3">
    <source>
        <dbReference type="Proteomes" id="UP000191039"/>
    </source>
</evidence>
<comment type="caution">
    <text evidence="2">The sequence shown here is derived from an EMBL/GenBank/DDBJ whole genome shotgun (WGS) entry which is preliminary data.</text>
</comment>
<dbReference type="EMBL" id="PDCR01000002">
    <property type="protein sequence ID" value="PEG56268.1"/>
    <property type="molecule type" value="Genomic_DNA"/>
</dbReference>
<accession>A0A1Q4HLA2</accession>
<keyword evidence="4" id="KW-1185">Reference proteome</keyword>
<reference evidence="2 4" key="2">
    <citation type="submission" date="2017-10" db="EMBL/GenBank/DDBJ databases">
        <title>The new phylogeny of genus Mycobacterium.</title>
        <authorList>
            <person name="Tortoli E."/>
            <person name="Trovato A."/>
            <person name="Cirillo D.M."/>
        </authorList>
    </citation>
    <scope>NUCLEOTIDE SEQUENCE [LARGE SCALE GENOMIC DNA]</scope>
    <source>
        <strain evidence="2 4">IP141170001</strain>
    </source>
</reference>
<evidence type="ECO:0000313" key="4">
    <source>
        <dbReference type="Proteomes" id="UP000220340"/>
    </source>
</evidence>
<sequence>MYWELAAFTSLLVQAKEKMQVTIDLHEDCYGSPTGRKIGSVDELELYYSEVGSKFWELVTRLQPWNGQIRRLFGDRDLYEDEPTSREVNTAAATVLDFYRGILILCREIRGVSAPDEYSAVLDDLASWVGMQIPSVDRFITGLVGLLAVLSLNSSGVPNNHELSLDIHVHDKCFEDIGRKIKHLRQPWRRWLGLGQSVKG</sequence>